<sequence>MAAGSARRQPPSAGRCRGSRPANRNAGLVHVRTSGVVLLVSPGWRHRPQRRDRGAGVIGGRSSAFVVTVRQGRRADIEACARIVVADPLWRRYRLTLTAARRVLREGISRQARERRTRAELVVATRGGAVAGFVLYHLRGTFHHSGYVRWIAVAPQARGRGIGTALMRHAEAHIFQAGPNVFLTVSHFNRRAQAFYRALGYRKVGDLPHYVVSGMTERLYRKTRGPIESKTR</sequence>
<dbReference type="PANTHER" id="PTHR43877">
    <property type="entry name" value="AMINOALKYLPHOSPHONATE N-ACETYLTRANSFERASE-RELATED-RELATED"/>
    <property type="match status" value="1"/>
</dbReference>
<evidence type="ECO:0000256" key="3">
    <source>
        <dbReference type="SAM" id="MobiDB-lite"/>
    </source>
</evidence>
<name>A0A537LGD0_9BACT</name>
<proteinExistence type="predicted"/>
<accession>A0A537LGD0</accession>
<evidence type="ECO:0000259" key="4">
    <source>
        <dbReference type="PROSITE" id="PS51186"/>
    </source>
</evidence>
<evidence type="ECO:0000313" key="5">
    <source>
        <dbReference type="EMBL" id="TMJ07074.1"/>
    </source>
</evidence>
<organism evidence="5 6">
    <name type="scientific">Candidatus Segetimicrobium genomatis</name>
    <dbReference type="NCBI Taxonomy" id="2569760"/>
    <lineage>
        <taxon>Bacteria</taxon>
        <taxon>Bacillati</taxon>
        <taxon>Candidatus Sysuimicrobiota</taxon>
        <taxon>Candidatus Sysuimicrobiia</taxon>
        <taxon>Candidatus Sysuimicrobiales</taxon>
        <taxon>Candidatus Segetimicrobiaceae</taxon>
        <taxon>Candidatus Segetimicrobium</taxon>
    </lineage>
</organism>
<dbReference type="InterPro" id="IPR016181">
    <property type="entry name" value="Acyl_CoA_acyltransferase"/>
</dbReference>
<dbReference type="PROSITE" id="PS51186">
    <property type="entry name" value="GNAT"/>
    <property type="match status" value="1"/>
</dbReference>
<comment type="caution">
    <text evidence="5">The sequence shown here is derived from an EMBL/GenBank/DDBJ whole genome shotgun (WGS) entry which is preliminary data.</text>
</comment>
<evidence type="ECO:0000256" key="2">
    <source>
        <dbReference type="ARBA" id="ARBA00023315"/>
    </source>
</evidence>
<evidence type="ECO:0000256" key="1">
    <source>
        <dbReference type="ARBA" id="ARBA00022679"/>
    </source>
</evidence>
<reference evidence="5 6" key="1">
    <citation type="journal article" date="2019" name="Nat. Microbiol.">
        <title>Mediterranean grassland soil C-N compound turnover is dependent on rainfall and depth, and is mediated by genomically divergent microorganisms.</title>
        <authorList>
            <person name="Diamond S."/>
            <person name="Andeer P.F."/>
            <person name="Li Z."/>
            <person name="Crits-Christoph A."/>
            <person name="Burstein D."/>
            <person name="Anantharaman K."/>
            <person name="Lane K.R."/>
            <person name="Thomas B.C."/>
            <person name="Pan C."/>
            <person name="Northen T.R."/>
            <person name="Banfield J.F."/>
        </authorList>
    </citation>
    <scope>NUCLEOTIDE SEQUENCE [LARGE SCALE GENOMIC DNA]</scope>
    <source>
        <strain evidence="5">NP_2</strain>
    </source>
</reference>
<keyword evidence="1 5" id="KW-0808">Transferase</keyword>
<dbReference type="Gene3D" id="3.40.630.30">
    <property type="match status" value="1"/>
</dbReference>
<feature type="region of interest" description="Disordered" evidence="3">
    <location>
        <begin position="1"/>
        <end position="25"/>
    </location>
</feature>
<dbReference type="PANTHER" id="PTHR43877:SF2">
    <property type="entry name" value="AMINOALKYLPHOSPHONATE N-ACETYLTRANSFERASE-RELATED"/>
    <property type="match status" value="1"/>
</dbReference>
<dbReference type="AlphaFoldDB" id="A0A537LGD0"/>
<feature type="domain" description="N-acetyltransferase" evidence="4">
    <location>
        <begin position="67"/>
        <end position="225"/>
    </location>
</feature>
<dbReference type="InterPro" id="IPR050832">
    <property type="entry name" value="Bact_Acetyltransf"/>
</dbReference>
<dbReference type="EMBL" id="VBAJ01000197">
    <property type="protein sequence ID" value="TMJ07074.1"/>
    <property type="molecule type" value="Genomic_DNA"/>
</dbReference>
<protein>
    <submittedName>
        <fullName evidence="5">GNAT family N-acetyltransferase</fullName>
    </submittedName>
</protein>
<dbReference type="SUPFAM" id="SSF55729">
    <property type="entry name" value="Acyl-CoA N-acyltransferases (Nat)"/>
    <property type="match status" value="1"/>
</dbReference>
<dbReference type="CDD" id="cd04301">
    <property type="entry name" value="NAT_SF"/>
    <property type="match status" value="1"/>
</dbReference>
<dbReference type="InterPro" id="IPR000182">
    <property type="entry name" value="GNAT_dom"/>
</dbReference>
<keyword evidence="2" id="KW-0012">Acyltransferase</keyword>
<evidence type="ECO:0000313" key="6">
    <source>
        <dbReference type="Proteomes" id="UP000318661"/>
    </source>
</evidence>
<gene>
    <name evidence="5" type="ORF">E6G99_07920</name>
</gene>
<dbReference type="GO" id="GO:0016747">
    <property type="term" value="F:acyltransferase activity, transferring groups other than amino-acyl groups"/>
    <property type="evidence" value="ECO:0007669"/>
    <property type="project" value="InterPro"/>
</dbReference>
<dbReference type="Proteomes" id="UP000318661">
    <property type="component" value="Unassembled WGS sequence"/>
</dbReference>
<dbReference type="Pfam" id="PF00583">
    <property type="entry name" value="Acetyltransf_1"/>
    <property type="match status" value="1"/>
</dbReference>